<dbReference type="EMBL" id="BK015811">
    <property type="protein sequence ID" value="DAE26230.1"/>
    <property type="molecule type" value="Genomic_DNA"/>
</dbReference>
<reference evidence="1" key="1">
    <citation type="journal article" date="2021" name="Proc. Natl. Acad. Sci. U.S.A.">
        <title>A Catalog of Tens of Thousands of Viruses from Human Metagenomes Reveals Hidden Associations with Chronic Diseases.</title>
        <authorList>
            <person name="Tisza M.J."/>
            <person name="Buck C.B."/>
        </authorList>
    </citation>
    <scope>NUCLEOTIDE SEQUENCE</scope>
    <source>
        <strain evidence="1">CtcMb1</strain>
    </source>
</reference>
<proteinExistence type="predicted"/>
<evidence type="ECO:0000313" key="1">
    <source>
        <dbReference type="EMBL" id="DAE26230.1"/>
    </source>
</evidence>
<name>A0A8S5R426_9CAUD</name>
<protein>
    <submittedName>
        <fullName evidence="1">Cas system-associated RAMP superfamily protein</fullName>
    </submittedName>
</protein>
<organism evidence="1">
    <name type="scientific">Siphoviridae sp. ctcMb1</name>
    <dbReference type="NCBI Taxonomy" id="2827276"/>
    <lineage>
        <taxon>Viruses</taxon>
        <taxon>Duplodnaviria</taxon>
        <taxon>Heunggongvirae</taxon>
        <taxon>Uroviricota</taxon>
        <taxon>Caudoviricetes</taxon>
    </lineage>
</organism>
<accession>A0A8S5R426</accession>
<sequence>MKVRLTFLEPVLGTWPSNENIARDFIASKAPDASTIEDEIAALGADAVAEKGKTVFPRTDGQPILYDYQIKGFFKDACGMLARVKSKKSSALKAYKKIIDGLIFVEPRMIPIEINGEIGECQRPLRAQTAQGERVSLANSEEIPAGSSIELDIVMLDEKAHKDIVLEWLDYGRLRGIGQWRNSGKGRFTYEVLE</sequence>